<dbReference type="GeneID" id="110786484"/>
<accession>A0A9R0ICH0</accession>
<evidence type="ECO:0000313" key="3">
    <source>
        <dbReference type="Proteomes" id="UP000813463"/>
    </source>
</evidence>
<feature type="chain" id="PRO_5047046158" evidence="2">
    <location>
        <begin position="24"/>
        <end position="100"/>
    </location>
</feature>
<dbReference type="RefSeq" id="XP_021846733.2">
    <property type="nucleotide sequence ID" value="XM_021991041.2"/>
</dbReference>
<name>A0A9R0ICH0_SPIOL</name>
<dbReference type="AlphaFoldDB" id="A0A9R0ICH0"/>
<evidence type="ECO:0000256" key="2">
    <source>
        <dbReference type="SAM" id="SignalP"/>
    </source>
</evidence>
<reference evidence="4" key="2">
    <citation type="submission" date="2025-08" db="UniProtKB">
        <authorList>
            <consortium name="RefSeq"/>
        </authorList>
    </citation>
    <scope>IDENTIFICATION</scope>
    <source>
        <tissue evidence="4">Leaf</tissue>
    </source>
</reference>
<dbReference type="Proteomes" id="UP000813463">
    <property type="component" value="Chromosome 4"/>
</dbReference>
<dbReference type="Pfam" id="PF02704">
    <property type="entry name" value="GASA"/>
    <property type="match status" value="1"/>
</dbReference>
<gene>
    <name evidence="4" type="primary">LOC110786484</name>
</gene>
<feature type="signal peptide" evidence="2">
    <location>
        <begin position="1"/>
        <end position="23"/>
    </location>
</feature>
<organism evidence="3 4">
    <name type="scientific">Spinacia oleracea</name>
    <name type="common">Spinach</name>
    <dbReference type="NCBI Taxonomy" id="3562"/>
    <lineage>
        <taxon>Eukaryota</taxon>
        <taxon>Viridiplantae</taxon>
        <taxon>Streptophyta</taxon>
        <taxon>Embryophyta</taxon>
        <taxon>Tracheophyta</taxon>
        <taxon>Spermatophyta</taxon>
        <taxon>Magnoliopsida</taxon>
        <taxon>eudicotyledons</taxon>
        <taxon>Gunneridae</taxon>
        <taxon>Pentapetalae</taxon>
        <taxon>Caryophyllales</taxon>
        <taxon>Chenopodiaceae</taxon>
        <taxon>Chenopodioideae</taxon>
        <taxon>Anserineae</taxon>
        <taxon>Spinacia</taxon>
    </lineage>
</organism>
<protein>
    <submittedName>
        <fullName evidence="4">Gibberellin-regulated protein 11</fullName>
    </submittedName>
</protein>
<reference evidence="3" key="1">
    <citation type="journal article" date="2021" name="Nat. Commun.">
        <title>Genomic analyses provide insights into spinach domestication and the genetic basis of agronomic traits.</title>
        <authorList>
            <person name="Cai X."/>
            <person name="Sun X."/>
            <person name="Xu C."/>
            <person name="Sun H."/>
            <person name="Wang X."/>
            <person name="Ge C."/>
            <person name="Zhang Z."/>
            <person name="Wang Q."/>
            <person name="Fei Z."/>
            <person name="Jiao C."/>
            <person name="Wang Q."/>
        </authorList>
    </citation>
    <scope>NUCLEOTIDE SEQUENCE [LARGE SCALE GENOMIC DNA]</scope>
    <source>
        <strain evidence="3">cv. Varoflay</strain>
    </source>
</reference>
<dbReference type="PANTHER" id="PTHR23201:SF12">
    <property type="entry name" value="OS05G0432200 PROTEIN"/>
    <property type="match status" value="1"/>
</dbReference>
<evidence type="ECO:0000256" key="1">
    <source>
        <dbReference type="ARBA" id="ARBA00010582"/>
    </source>
</evidence>
<evidence type="ECO:0000313" key="4">
    <source>
        <dbReference type="RefSeq" id="XP_021846733.2"/>
    </source>
</evidence>
<dbReference type="PANTHER" id="PTHR23201">
    <property type="entry name" value="EXTENSIN, PROLINE-RICH PROTEIN"/>
    <property type="match status" value="1"/>
</dbReference>
<keyword evidence="3" id="KW-1185">Reference proteome</keyword>
<proteinExistence type="inferred from homology"/>
<dbReference type="InterPro" id="IPR003854">
    <property type="entry name" value="GASA"/>
</dbReference>
<sequence length="100" mass="10353">MATSKALIAIFLLSALLVQFVHALPPPAGGAVSPAPAGPIDCDASCLVRCSKSKRPNLCQRACGSCCKRCHCVPPGTYGNYEACPCYGSLTTRGGRPKCP</sequence>
<comment type="similarity">
    <text evidence="1">Belongs to the GASA family.</text>
</comment>
<keyword evidence="2" id="KW-0732">Signal</keyword>
<dbReference type="KEGG" id="soe:110786484"/>